<dbReference type="InterPro" id="IPR055268">
    <property type="entry name" value="PCB-like"/>
</dbReference>
<dbReference type="GO" id="GO:0004736">
    <property type="term" value="F:pyruvate carboxylase activity"/>
    <property type="evidence" value="ECO:0007669"/>
    <property type="project" value="TreeGrafter"/>
</dbReference>
<dbReference type="SUPFAM" id="SSF89000">
    <property type="entry name" value="post-HMGL domain-like"/>
    <property type="match status" value="1"/>
</dbReference>
<name>A0A7C5VNW7_9BACT</name>
<dbReference type="GO" id="GO:0005737">
    <property type="term" value="C:cytoplasm"/>
    <property type="evidence" value="ECO:0007669"/>
    <property type="project" value="TreeGrafter"/>
</dbReference>
<dbReference type="NCBIfam" id="NF010644">
    <property type="entry name" value="PRK14041.1"/>
    <property type="match status" value="1"/>
</dbReference>
<dbReference type="CDD" id="cd07937">
    <property type="entry name" value="DRE_TIM_PC_TC_5S"/>
    <property type="match status" value="1"/>
</dbReference>
<accession>A0A7C5VNW7</accession>
<proteinExistence type="predicted"/>
<evidence type="ECO:0000259" key="1">
    <source>
        <dbReference type="PROSITE" id="PS50991"/>
    </source>
</evidence>
<dbReference type="AlphaFoldDB" id="A0A7C5VNW7"/>
<sequence length="492" mass="55788">MRTFLSLYNLEGGGIILVERRSYDSERRCGPVLDLFVDTTFRDGHQSLIATRMSTKDILGIIEAFDELGFRALEVWGGATFDVCIRYLNEDPWERIRLIKAKLRNSKTQMLLRGQNLVGYRHYADDVVELFVRKAVENGVQIIRIFDALNDIRNLEKSIEVALSCGAHVQGAISYTVSPVHTVEYFVNYAGELVKRGVHSLCIKDMAGLLTPKVAGELVSELKKKYGLPVEVHSHATAGLGELAYLTAFQAGADVVDTAFSPFAMATSQPAFETFYHVLSEYVELPKIDWKKVDLIVRYLWDIRRKYESYDVKMVTIDHRIIVSQVPGGMYSNLVKQLSEQKMLNKLDEVLEEIPKVRKDLGYPPLVTPTSQIVGVQAVLNVMTGERYAKVTREVKDYVKGLYGRPPAPIDPELVKKILGDEKPIDGRPADYLEPELDKRRREIGLLAQSEEDLLIYAILGEVGRQYLKRRYEESLCVDWKLAEEFEGGYPV</sequence>
<dbReference type="EMBL" id="DSZY01000030">
    <property type="protein sequence ID" value="HGU40855.1"/>
    <property type="molecule type" value="Genomic_DNA"/>
</dbReference>
<gene>
    <name evidence="2" type="ORF">ENT77_06620</name>
</gene>
<dbReference type="NCBIfam" id="NF006761">
    <property type="entry name" value="PRK09282.1"/>
    <property type="match status" value="1"/>
</dbReference>
<comment type="caution">
    <text evidence="2">The sequence shown here is derived from an EMBL/GenBank/DDBJ whole genome shotgun (WGS) entry which is preliminary data.</text>
</comment>
<dbReference type="InterPro" id="IPR003379">
    <property type="entry name" value="Carboxylase_cons_dom"/>
</dbReference>
<dbReference type="SUPFAM" id="SSF51569">
    <property type="entry name" value="Aldolase"/>
    <property type="match status" value="1"/>
</dbReference>
<dbReference type="Gene3D" id="3.20.20.70">
    <property type="entry name" value="Aldolase class I"/>
    <property type="match status" value="1"/>
</dbReference>
<dbReference type="PANTHER" id="PTHR43778:SF2">
    <property type="entry name" value="PYRUVATE CARBOXYLASE, MITOCHONDRIAL"/>
    <property type="match status" value="1"/>
</dbReference>
<dbReference type="GO" id="GO:0006094">
    <property type="term" value="P:gluconeogenesis"/>
    <property type="evidence" value="ECO:0007669"/>
    <property type="project" value="TreeGrafter"/>
</dbReference>
<dbReference type="InterPro" id="IPR013785">
    <property type="entry name" value="Aldolase_TIM"/>
</dbReference>
<evidence type="ECO:0000313" key="2">
    <source>
        <dbReference type="EMBL" id="HGU40855.1"/>
    </source>
</evidence>
<keyword evidence="2" id="KW-0670">Pyruvate</keyword>
<dbReference type="PANTHER" id="PTHR43778">
    <property type="entry name" value="PYRUVATE CARBOXYLASE"/>
    <property type="match status" value="1"/>
</dbReference>
<dbReference type="Pfam" id="PF00682">
    <property type="entry name" value="HMGL-like"/>
    <property type="match status" value="1"/>
</dbReference>
<reference evidence="2" key="1">
    <citation type="journal article" date="2020" name="mSystems">
        <title>Genome- and Community-Level Interaction Insights into Carbon Utilization and Element Cycling Functions of Hydrothermarchaeota in Hydrothermal Sediment.</title>
        <authorList>
            <person name="Zhou Z."/>
            <person name="Liu Y."/>
            <person name="Xu W."/>
            <person name="Pan J."/>
            <person name="Luo Z.H."/>
            <person name="Li M."/>
        </authorList>
    </citation>
    <scope>NUCLEOTIDE SEQUENCE [LARGE SCALE GENOMIC DNA]</scope>
    <source>
        <strain evidence="2">SpSt-609</strain>
    </source>
</reference>
<protein>
    <submittedName>
        <fullName evidence="2">Pyruvate carboxylase subunit B</fullName>
    </submittedName>
</protein>
<organism evidence="2">
    <name type="scientific">Fervidobacterium thailandense</name>
    <dbReference type="NCBI Taxonomy" id="1008305"/>
    <lineage>
        <taxon>Bacteria</taxon>
        <taxon>Thermotogati</taxon>
        <taxon>Thermotogota</taxon>
        <taxon>Thermotogae</taxon>
        <taxon>Thermotogales</taxon>
        <taxon>Fervidobacteriaceae</taxon>
        <taxon>Fervidobacterium</taxon>
    </lineage>
</organism>
<feature type="domain" description="Pyruvate carboxyltransferase" evidence="1">
    <location>
        <begin position="34"/>
        <end position="294"/>
    </location>
</feature>
<dbReference type="PROSITE" id="PS50991">
    <property type="entry name" value="PYR_CT"/>
    <property type="match status" value="1"/>
</dbReference>
<dbReference type="InterPro" id="IPR000891">
    <property type="entry name" value="PYR_CT"/>
</dbReference>
<dbReference type="Pfam" id="PF02436">
    <property type="entry name" value="PYC_OADA"/>
    <property type="match status" value="1"/>
</dbReference>